<accession>A0A2V1DTJ6</accession>
<organism evidence="1 2">
    <name type="scientific">Periconia macrospinosa</name>
    <dbReference type="NCBI Taxonomy" id="97972"/>
    <lineage>
        <taxon>Eukaryota</taxon>
        <taxon>Fungi</taxon>
        <taxon>Dikarya</taxon>
        <taxon>Ascomycota</taxon>
        <taxon>Pezizomycotina</taxon>
        <taxon>Dothideomycetes</taxon>
        <taxon>Pleosporomycetidae</taxon>
        <taxon>Pleosporales</taxon>
        <taxon>Massarineae</taxon>
        <taxon>Periconiaceae</taxon>
        <taxon>Periconia</taxon>
    </lineage>
</organism>
<name>A0A2V1DTJ6_9PLEO</name>
<dbReference type="EMBL" id="KZ805356">
    <property type="protein sequence ID" value="PVI01517.1"/>
    <property type="molecule type" value="Genomic_DNA"/>
</dbReference>
<dbReference type="InterPro" id="IPR045564">
    <property type="entry name" value="DUF5910"/>
</dbReference>
<dbReference type="Pfam" id="PF19287">
    <property type="entry name" value="DUF5910"/>
    <property type="match status" value="1"/>
</dbReference>
<dbReference type="AlphaFoldDB" id="A0A2V1DTJ6"/>
<keyword evidence="2" id="KW-1185">Reference proteome</keyword>
<reference evidence="1 2" key="1">
    <citation type="journal article" date="2018" name="Sci. Rep.">
        <title>Comparative genomics provides insights into the lifestyle and reveals functional heterogeneity of dark septate endophytic fungi.</title>
        <authorList>
            <person name="Knapp D.G."/>
            <person name="Nemeth J.B."/>
            <person name="Barry K."/>
            <person name="Hainaut M."/>
            <person name="Henrissat B."/>
            <person name="Johnson J."/>
            <person name="Kuo A."/>
            <person name="Lim J.H.P."/>
            <person name="Lipzen A."/>
            <person name="Nolan M."/>
            <person name="Ohm R.A."/>
            <person name="Tamas L."/>
            <person name="Grigoriev I.V."/>
            <person name="Spatafora J.W."/>
            <person name="Nagy L.G."/>
            <person name="Kovacs G.M."/>
        </authorList>
    </citation>
    <scope>NUCLEOTIDE SEQUENCE [LARGE SCALE GENOMIC DNA]</scope>
    <source>
        <strain evidence="1 2">DSE2036</strain>
    </source>
</reference>
<evidence type="ECO:0000313" key="2">
    <source>
        <dbReference type="Proteomes" id="UP000244855"/>
    </source>
</evidence>
<dbReference type="OrthoDB" id="4540223at2759"/>
<evidence type="ECO:0000313" key="1">
    <source>
        <dbReference type="EMBL" id="PVI01517.1"/>
    </source>
</evidence>
<sequence length="210" mass="23271">MHDISLGCYIFPPATSSVTRQPNQLTSQAEAEAIHKNDGKAVQSVGNGGRQIGPGLYILNSFQGWGDNDPKGDVRWDCVVTVDADEWDKWNKVYLPELFTFPEDAEKKKDTCKPLELWKMFPTSRKNRLRFIGYVSPGATIEDTVLFSKVKDYLHMTQGLLPPALIDTGKVHLAQCAERGTEANKKIGKMGAADWGFVESLPGYGMGAYN</sequence>
<dbReference type="Proteomes" id="UP000244855">
    <property type="component" value="Unassembled WGS sequence"/>
</dbReference>
<protein>
    <submittedName>
        <fullName evidence="1">Uncharacterized protein</fullName>
    </submittedName>
</protein>
<gene>
    <name evidence="1" type="ORF">DM02DRAFT_704906</name>
</gene>
<proteinExistence type="predicted"/>